<dbReference type="EMBL" id="JAGSOV010000010">
    <property type="protein sequence ID" value="MCO1654408.1"/>
    <property type="molecule type" value="Genomic_DNA"/>
</dbReference>
<dbReference type="SUPFAM" id="SSF56601">
    <property type="entry name" value="beta-lactamase/transpeptidase-like"/>
    <property type="match status" value="1"/>
</dbReference>
<name>A0ABT0ZUR3_9PSEU</name>
<protein>
    <submittedName>
        <fullName evidence="3">Penicillin-binding protein</fullName>
    </submittedName>
</protein>
<feature type="domain" description="Penicillin-binding protein transpeptidase" evidence="1">
    <location>
        <begin position="331"/>
        <end position="588"/>
    </location>
</feature>
<evidence type="ECO:0000259" key="2">
    <source>
        <dbReference type="Pfam" id="PF05223"/>
    </source>
</evidence>
<organism evidence="3 4">
    <name type="scientific">Pseudonocardia humida</name>
    <dbReference type="NCBI Taxonomy" id="2800819"/>
    <lineage>
        <taxon>Bacteria</taxon>
        <taxon>Bacillati</taxon>
        <taxon>Actinomycetota</taxon>
        <taxon>Actinomycetes</taxon>
        <taxon>Pseudonocardiales</taxon>
        <taxon>Pseudonocardiaceae</taxon>
        <taxon>Pseudonocardia</taxon>
    </lineage>
</organism>
<comment type="caution">
    <text evidence="3">The sequence shown here is derived from an EMBL/GenBank/DDBJ whole genome shotgun (WGS) entry which is preliminary data.</text>
</comment>
<dbReference type="PANTHER" id="PTHR30627:SF24">
    <property type="entry name" value="PENICILLIN-BINDING PROTEIN 4B"/>
    <property type="match status" value="1"/>
</dbReference>
<accession>A0ABT0ZUR3</accession>
<evidence type="ECO:0000259" key="1">
    <source>
        <dbReference type="Pfam" id="PF00905"/>
    </source>
</evidence>
<dbReference type="InterPro" id="IPR036138">
    <property type="entry name" value="PBP_dimer_sf"/>
</dbReference>
<dbReference type="SUPFAM" id="SSF56519">
    <property type="entry name" value="Penicillin binding protein dimerisation domain"/>
    <property type="match status" value="1"/>
</dbReference>
<dbReference type="Pfam" id="PF00905">
    <property type="entry name" value="Transpeptidase"/>
    <property type="match status" value="1"/>
</dbReference>
<dbReference type="InterPro" id="IPR012338">
    <property type="entry name" value="Beta-lactam/transpept-like"/>
</dbReference>
<dbReference type="Gene3D" id="3.90.1310.10">
    <property type="entry name" value="Penicillin-binding protein 2a (Domain 2)"/>
    <property type="match status" value="1"/>
</dbReference>
<sequence>MTRSRAPRRAAALLAVLCVLAGVGGCGLFSGEGPEEALTDFLAAWSAGDDAGAAALTDNPQAATEVLAAARSSLRPAGIVATAGQVREATERATASVDVRWDLGSGRTWSYLNELELVATPDAERGWAVRWAPTVVHPQLATGQRLAVRTEEPQQAPVVDRAGVPLLEPTAVVSVLLDRLAAGDLPSVTAALAAALSPLDSGITATSITEGAARTPDGQSYTVAVLRERDYLGVKNAIHDLPGLRFATGERMLAPDAGFARQVLPAVRTEMAEQLDGTPGWSVLVTDAAGTAIDTLAEGEPEPGATVGVSLDRAVQTAAEDAVEPVAQQAMIVAVAPSTGEVLAVAQNGPADVEGALALTGRYPPGSTFKIITADAGLAGAGLAPQTPVACPGSAVIGGRPLPNKGGFDLGTVPLRTAFAKSCNTTFGRLGADLPADALPAAALRFGIGADFVVPGVKTITGSVPPSDDPVQRAEDGIGQGEVLASPLGMALVAATVAHGSPVVPELVRGRPTEVTKPADQPDPARLDQVRDMMRAVVTEGTATQLAPLGEVYGKTGTAEFTGAGQAHGWFVGYRGDLAFAVLVVDGGSATVAVDTAVRFLSALG</sequence>
<dbReference type="Gene3D" id="3.40.710.10">
    <property type="entry name" value="DD-peptidase/beta-lactamase superfamily"/>
    <property type="match status" value="1"/>
</dbReference>
<keyword evidence="4" id="KW-1185">Reference proteome</keyword>
<dbReference type="PROSITE" id="PS51257">
    <property type="entry name" value="PROKAR_LIPOPROTEIN"/>
    <property type="match status" value="1"/>
</dbReference>
<feature type="domain" description="NTF2-like N-terminal transpeptidase" evidence="2">
    <location>
        <begin position="34"/>
        <end position="144"/>
    </location>
</feature>
<dbReference type="InterPro" id="IPR007887">
    <property type="entry name" value="MecA_N"/>
</dbReference>
<dbReference type="InterPro" id="IPR050515">
    <property type="entry name" value="Beta-lactam/transpept"/>
</dbReference>
<dbReference type="Proteomes" id="UP001165283">
    <property type="component" value="Unassembled WGS sequence"/>
</dbReference>
<dbReference type="PANTHER" id="PTHR30627">
    <property type="entry name" value="PEPTIDOGLYCAN D,D-TRANSPEPTIDASE"/>
    <property type="match status" value="1"/>
</dbReference>
<reference evidence="3" key="1">
    <citation type="submission" date="2021-04" db="EMBL/GenBank/DDBJ databases">
        <title>Pseudonocardia sp. nov., isolated from sandy soil of mangrove forest.</title>
        <authorList>
            <person name="Zan Z."/>
            <person name="Huang R."/>
            <person name="Liu W."/>
        </authorList>
    </citation>
    <scope>NUCLEOTIDE SEQUENCE</scope>
    <source>
        <strain evidence="3">S2-4</strain>
    </source>
</reference>
<proteinExistence type="predicted"/>
<evidence type="ECO:0000313" key="4">
    <source>
        <dbReference type="Proteomes" id="UP001165283"/>
    </source>
</evidence>
<dbReference type="Pfam" id="PF05223">
    <property type="entry name" value="MecA_N"/>
    <property type="match status" value="1"/>
</dbReference>
<evidence type="ECO:0000313" key="3">
    <source>
        <dbReference type="EMBL" id="MCO1654408.1"/>
    </source>
</evidence>
<dbReference type="InterPro" id="IPR001460">
    <property type="entry name" value="PCN-bd_Tpept"/>
</dbReference>
<gene>
    <name evidence="3" type="ORF">KDL28_05005</name>
</gene>